<evidence type="ECO:0000313" key="1">
    <source>
        <dbReference type="EMBL" id="CEK68489.1"/>
    </source>
</evidence>
<reference evidence="1" key="1">
    <citation type="submission" date="2014-12" db="EMBL/GenBank/DDBJ databases">
        <title>Insight into the proteome of Arion vulgaris.</title>
        <authorList>
            <person name="Aradska J."/>
            <person name="Bulat T."/>
            <person name="Smidak R."/>
            <person name="Sarate P."/>
            <person name="Gangsoo J."/>
            <person name="Sialana F."/>
            <person name="Bilban M."/>
            <person name="Lubec G."/>
        </authorList>
    </citation>
    <scope>NUCLEOTIDE SEQUENCE</scope>
    <source>
        <tissue evidence="1">Skin</tissue>
    </source>
</reference>
<organism evidence="1">
    <name type="scientific">Arion vulgaris</name>
    <dbReference type="NCBI Taxonomy" id="1028688"/>
    <lineage>
        <taxon>Eukaryota</taxon>
        <taxon>Metazoa</taxon>
        <taxon>Spiralia</taxon>
        <taxon>Lophotrochozoa</taxon>
        <taxon>Mollusca</taxon>
        <taxon>Gastropoda</taxon>
        <taxon>Heterobranchia</taxon>
        <taxon>Euthyneura</taxon>
        <taxon>Panpulmonata</taxon>
        <taxon>Eupulmonata</taxon>
        <taxon>Stylommatophora</taxon>
        <taxon>Helicina</taxon>
        <taxon>Arionoidea</taxon>
        <taxon>Arionidae</taxon>
        <taxon>Arion</taxon>
    </lineage>
</organism>
<dbReference type="SUPFAM" id="SSF49265">
    <property type="entry name" value="Fibronectin type III"/>
    <property type="match status" value="1"/>
</dbReference>
<dbReference type="Gene3D" id="2.60.40.10">
    <property type="entry name" value="Immunoglobulins"/>
    <property type="match status" value="1"/>
</dbReference>
<sequence length="127" mass="13946">ELDPDVNVTATSAGFRWDPVDTNPNLIRGEFSGYKIRFWKTGKRDATLHEHIVQADISTGKRGRRNTGDGKIRGVVASLPSYADVEADVVVINKNFESNGSNVVNFSTPEGVPGRVDYLEALFRGSH</sequence>
<dbReference type="AlphaFoldDB" id="A0A0B6ZIQ8"/>
<accession>A0A0B6ZIQ8</accession>
<feature type="non-terminal residue" evidence="1">
    <location>
        <position position="1"/>
    </location>
</feature>
<dbReference type="InterPro" id="IPR013783">
    <property type="entry name" value="Ig-like_fold"/>
</dbReference>
<protein>
    <submittedName>
        <fullName evidence="1">Uncharacterized protein</fullName>
    </submittedName>
</protein>
<dbReference type="InterPro" id="IPR036116">
    <property type="entry name" value="FN3_sf"/>
</dbReference>
<dbReference type="EMBL" id="HACG01021624">
    <property type="protein sequence ID" value="CEK68489.1"/>
    <property type="molecule type" value="Transcribed_RNA"/>
</dbReference>
<feature type="non-terminal residue" evidence="1">
    <location>
        <position position="127"/>
    </location>
</feature>
<name>A0A0B6ZIQ8_9EUPU</name>
<gene>
    <name evidence="1" type="primary">ORF66500</name>
</gene>
<proteinExistence type="predicted"/>